<keyword evidence="2" id="KW-0645">Protease</keyword>
<dbReference type="GO" id="GO:0006508">
    <property type="term" value="P:proteolysis"/>
    <property type="evidence" value="ECO:0007669"/>
    <property type="project" value="UniProtKB-KW"/>
</dbReference>
<keyword evidence="2" id="KW-0378">Hydrolase</keyword>
<dbReference type="GO" id="GO:0030163">
    <property type="term" value="P:protein catabolic process"/>
    <property type="evidence" value="ECO:0007669"/>
    <property type="project" value="InterPro"/>
</dbReference>
<dbReference type="Gene3D" id="3.30.1390.10">
    <property type="match status" value="1"/>
</dbReference>
<dbReference type="OrthoDB" id="598046at2"/>
<evidence type="ECO:0000259" key="1">
    <source>
        <dbReference type="Pfam" id="PF02617"/>
    </source>
</evidence>
<name>A0A1H8JUP5_9BACT</name>
<dbReference type="Proteomes" id="UP000198984">
    <property type="component" value="Unassembled WGS sequence"/>
</dbReference>
<dbReference type="GO" id="GO:0008233">
    <property type="term" value="F:peptidase activity"/>
    <property type="evidence" value="ECO:0007669"/>
    <property type="project" value="UniProtKB-KW"/>
</dbReference>
<feature type="domain" description="Adaptor protein ClpS core" evidence="1">
    <location>
        <begin position="24"/>
        <end position="89"/>
    </location>
</feature>
<reference evidence="2 3" key="1">
    <citation type="submission" date="2016-10" db="EMBL/GenBank/DDBJ databases">
        <authorList>
            <person name="de Groot N.N."/>
        </authorList>
    </citation>
    <scope>NUCLEOTIDE SEQUENCE [LARGE SCALE GENOMIC DNA]</scope>
    <source>
        <strain evidence="2 3">DSM 21039</strain>
    </source>
</reference>
<dbReference type="InterPro" id="IPR003769">
    <property type="entry name" value="ClpS_core"/>
</dbReference>
<dbReference type="Pfam" id="PF02617">
    <property type="entry name" value="ClpS"/>
    <property type="match status" value="1"/>
</dbReference>
<sequence length="102" mass="11643">MSQRTETGTYKKELEDVLVAEDEQFPFSLIVWNDDVNTFDWVIQSLIEVCEHSAEQAEQCALFIHYNGKYAVKHGEFTQLRPMCEALLDRGISATVEEAVEG</sequence>
<gene>
    <name evidence="2" type="ORF">SAMN04488505_113145</name>
</gene>
<dbReference type="STRING" id="573321.SAMN04488505_113145"/>
<keyword evidence="3" id="KW-1185">Reference proteome</keyword>
<organism evidence="2 3">
    <name type="scientific">Chitinophaga rupis</name>
    <dbReference type="NCBI Taxonomy" id="573321"/>
    <lineage>
        <taxon>Bacteria</taxon>
        <taxon>Pseudomonadati</taxon>
        <taxon>Bacteroidota</taxon>
        <taxon>Chitinophagia</taxon>
        <taxon>Chitinophagales</taxon>
        <taxon>Chitinophagaceae</taxon>
        <taxon>Chitinophaga</taxon>
    </lineage>
</organism>
<dbReference type="AlphaFoldDB" id="A0A1H8JUP5"/>
<evidence type="ECO:0000313" key="3">
    <source>
        <dbReference type="Proteomes" id="UP000198984"/>
    </source>
</evidence>
<dbReference type="InterPro" id="IPR014719">
    <property type="entry name" value="Ribosomal_bL12_C/ClpS-like"/>
</dbReference>
<dbReference type="SUPFAM" id="SSF54736">
    <property type="entry name" value="ClpS-like"/>
    <property type="match status" value="1"/>
</dbReference>
<protein>
    <submittedName>
        <fullName evidence="2">ATP-dependent Clp protease adaptor protein ClpS</fullName>
    </submittedName>
</protein>
<proteinExistence type="predicted"/>
<accession>A0A1H8JUP5</accession>
<evidence type="ECO:0000313" key="2">
    <source>
        <dbReference type="EMBL" id="SEN84087.1"/>
    </source>
</evidence>
<dbReference type="RefSeq" id="WP_089921125.1">
    <property type="nucleotide sequence ID" value="NZ_FOBB01000013.1"/>
</dbReference>
<dbReference type="EMBL" id="FOBB01000013">
    <property type="protein sequence ID" value="SEN84087.1"/>
    <property type="molecule type" value="Genomic_DNA"/>
</dbReference>